<evidence type="ECO:0000259" key="14">
    <source>
        <dbReference type="Pfam" id="PF17039"/>
    </source>
</evidence>
<dbReference type="InterPro" id="IPR038577">
    <property type="entry name" value="GT10-like_C_sf"/>
</dbReference>
<accession>A0A8R1YLS4</accession>
<dbReference type="InterPro" id="IPR001503">
    <property type="entry name" value="Glyco_trans_10"/>
</dbReference>
<feature type="transmembrane region" description="Helical" evidence="12">
    <location>
        <begin position="7"/>
        <end position="28"/>
    </location>
</feature>
<dbReference type="GO" id="GO:0008417">
    <property type="term" value="F:fucosyltransferase activity"/>
    <property type="evidence" value="ECO:0007669"/>
    <property type="project" value="InterPro"/>
</dbReference>
<sequence>MAISQPVQFGCCCLLICIIFYILLSFSYSSFPSSFYRPPRQPILIFAATKFFSKRVTSEQFLASCTSSKEWCSISDNLTDIQRADAIVFHNRNFNINHTIRFRERSTDIPYVLWGRESPSNDHFRKEEDFINWTMTYRRDADIWYPYERMVRRKNSSLISRRSWTSKNESLPPSTWLSSNCKTANGRASIVAGMEQQGLEVLKCADDDGCRVTIGSRWPHVKTPENRVDKWGRCGRAPPNCGSNHNYWDNCTVELIKQYKFYLAFENSNCVDYVTEKFFDTMRIREAVPILLSSMFIALSDYSSISEAVREINRIANDKEAYLEYHKWREEYEIIAEDNDEEGFCALCKKLAERSHFSPMERFASRKSYKSVQSWHADGVCDNAIQFF</sequence>
<evidence type="ECO:0000256" key="6">
    <source>
        <dbReference type="ARBA" id="ARBA00022692"/>
    </source>
</evidence>
<dbReference type="GO" id="GO:0032580">
    <property type="term" value="C:Golgi cisterna membrane"/>
    <property type="evidence" value="ECO:0007669"/>
    <property type="project" value="UniProtKB-SubCell"/>
</dbReference>
<evidence type="ECO:0000256" key="8">
    <source>
        <dbReference type="ARBA" id="ARBA00022989"/>
    </source>
</evidence>
<gene>
    <name evidence="15" type="primary">WBGene00115866</name>
</gene>
<protein>
    <recommendedName>
        <fullName evidence="12">Fucosyltransferase</fullName>
        <ecNumber evidence="12">2.4.1.-</ecNumber>
    </recommendedName>
</protein>
<keyword evidence="16" id="KW-1185">Reference proteome</keyword>
<evidence type="ECO:0000256" key="9">
    <source>
        <dbReference type="ARBA" id="ARBA00023034"/>
    </source>
</evidence>
<dbReference type="InterPro" id="IPR055270">
    <property type="entry name" value="Glyco_tran_10_C"/>
</dbReference>
<dbReference type="InterPro" id="IPR031481">
    <property type="entry name" value="Glyco_tran_10_N"/>
</dbReference>
<keyword evidence="10 12" id="KW-0472">Membrane</keyword>
<dbReference type="PANTHER" id="PTHR48438">
    <property type="entry name" value="ALPHA-(1,3)-FUCOSYLTRANSFERASE C-RELATED"/>
    <property type="match status" value="1"/>
</dbReference>
<evidence type="ECO:0000313" key="16">
    <source>
        <dbReference type="Proteomes" id="UP000005239"/>
    </source>
</evidence>
<dbReference type="Gene3D" id="3.40.50.11660">
    <property type="entry name" value="Glycosyl transferase family 10, C-terminal domain"/>
    <property type="match status" value="1"/>
</dbReference>
<dbReference type="Pfam" id="PF17039">
    <property type="entry name" value="Glyco_tran_10_N"/>
    <property type="match status" value="1"/>
</dbReference>
<dbReference type="PANTHER" id="PTHR48438:SF1">
    <property type="entry name" value="ALPHA-(1,3)-FUCOSYLTRANSFERASE C-RELATED"/>
    <property type="match status" value="1"/>
</dbReference>
<dbReference type="OrthoDB" id="5912041at2759"/>
<dbReference type="AlphaFoldDB" id="A0A2A6BEN9"/>
<keyword evidence="9 12" id="KW-0333">Golgi apparatus</keyword>
<keyword evidence="8 12" id="KW-1133">Transmembrane helix</keyword>
<evidence type="ECO:0000313" key="15">
    <source>
        <dbReference type="EnsemblMetazoa" id="PPA26312.1"/>
    </source>
</evidence>
<organism evidence="15 16">
    <name type="scientific">Pristionchus pacificus</name>
    <name type="common">Parasitic nematode worm</name>
    <dbReference type="NCBI Taxonomy" id="54126"/>
    <lineage>
        <taxon>Eukaryota</taxon>
        <taxon>Metazoa</taxon>
        <taxon>Ecdysozoa</taxon>
        <taxon>Nematoda</taxon>
        <taxon>Chromadorea</taxon>
        <taxon>Rhabditida</taxon>
        <taxon>Rhabditina</taxon>
        <taxon>Diplogasteromorpha</taxon>
        <taxon>Diplogasteroidea</taxon>
        <taxon>Neodiplogasteridae</taxon>
        <taxon>Pristionchus</taxon>
    </lineage>
</organism>
<evidence type="ECO:0000256" key="12">
    <source>
        <dbReference type="RuleBase" id="RU003832"/>
    </source>
</evidence>
<reference evidence="16" key="1">
    <citation type="journal article" date="2008" name="Nat. Genet.">
        <title>The Pristionchus pacificus genome provides a unique perspective on nematode lifestyle and parasitism.</title>
        <authorList>
            <person name="Dieterich C."/>
            <person name="Clifton S.W."/>
            <person name="Schuster L.N."/>
            <person name="Chinwalla A."/>
            <person name="Delehaunty K."/>
            <person name="Dinkelacker I."/>
            <person name="Fulton L."/>
            <person name="Fulton R."/>
            <person name="Godfrey J."/>
            <person name="Minx P."/>
            <person name="Mitreva M."/>
            <person name="Roeseler W."/>
            <person name="Tian H."/>
            <person name="Witte H."/>
            <person name="Yang S.P."/>
            <person name="Wilson R.K."/>
            <person name="Sommer R.J."/>
        </authorList>
    </citation>
    <scope>NUCLEOTIDE SEQUENCE [LARGE SCALE GENOMIC DNA]</scope>
    <source>
        <strain evidence="16">PS312</strain>
    </source>
</reference>
<dbReference type="EnsemblMetazoa" id="PPA26312.1">
    <property type="protein sequence ID" value="PPA26312.1"/>
    <property type="gene ID" value="WBGene00115866"/>
</dbReference>
<dbReference type="SUPFAM" id="SSF53756">
    <property type="entry name" value="UDP-Glycosyltransferase/glycogen phosphorylase"/>
    <property type="match status" value="2"/>
</dbReference>
<dbReference type="Proteomes" id="UP000005239">
    <property type="component" value="Unassembled WGS sequence"/>
</dbReference>
<feature type="domain" description="Fucosyltransferase C-terminal" evidence="13">
    <location>
        <begin position="227"/>
        <end position="375"/>
    </location>
</feature>
<evidence type="ECO:0000256" key="2">
    <source>
        <dbReference type="ARBA" id="ARBA00004922"/>
    </source>
</evidence>
<keyword evidence="7" id="KW-0735">Signal-anchor</keyword>
<comment type="similarity">
    <text evidence="3 12">Belongs to the glycosyltransferase 10 family.</text>
</comment>
<evidence type="ECO:0000256" key="10">
    <source>
        <dbReference type="ARBA" id="ARBA00023136"/>
    </source>
</evidence>
<dbReference type="Pfam" id="PF00852">
    <property type="entry name" value="Glyco_transf_10"/>
    <property type="match status" value="1"/>
</dbReference>
<name>A0A2A6BEN9_PRIPA</name>
<keyword evidence="5 12" id="KW-0808">Transferase</keyword>
<comment type="subcellular location">
    <subcellularLocation>
        <location evidence="1 12">Golgi apparatus</location>
        <location evidence="1 12">Golgi stack membrane</location>
        <topology evidence="1 12">Single-pass type II membrane protein</topology>
    </subcellularLocation>
</comment>
<evidence type="ECO:0000256" key="3">
    <source>
        <dbReference type="ARBA" id="ARBA00008919"/>
    </source>
</evidence>
<reference evidence="15" key="2">
    <citation type="submission" date="2022-06" db="UniProtKB">
        <authorList>
            <consortium name="EnsemblMetazoa"/>
        </authorList>
    </citation>
    <scope>IDENTIFICATION</scope>
    <source>
        <strain evidence="15">PS312</strain>
    </source>
</reference>
<evidence type="ECO:0000256" key="5">
    <source>
        <dbReference type="ARBA" id="ARBA00022679"/>
    </source>
</evidence>
<evidence type="ECO:0000256" key="1">
    <source>
        <dbReference type="ARBA" id="ARBA00004447"/>
    </source>
</evidence>
<feature type="domain" description="Fucosyltransferase N-terminal" evidence="14">
    <location>
        <begin position="43"/>
        <end position="147"/>
    </location>
</feature>
<evidence type="ECO:0000256" key="11">
    <source>
        <dbReference type="ARBA" id="ARBA00023180"/>
    </source>
</evidence>
<accession>A0A2A6BEN9</accession>
<keyword evidence="4 12" id="KW-0328">Glycosyltransferase</keyword>
<keyword evidence="6 12" id="KW-0812">Transmembrane</keyword>
<dbReference type="EC" id="2.4.1.-" evidence="12"/>
<comment type="pathway">
    <text evidence="2">Protein modification; protein glycosylation.</text>
</comment>
<keyword evidence="11" id="KW-0325">Glycoprotein</keyword>
<evidence type="ECO:0000256" key="7">
    <source>
        <dbReference type="ARBA" id="ARBA00022968"/>
    </source>
</evidence>
<evidence type="ECO:0000259" key="13">
    <source>
        <dbReference type="Pfam" id="PF00852"/>
    </source>
</evidence>
<evidence type="ECO:0000256" key="4">
    <source>
        <dbReference type="ARBA" id="ARBA00022676"/>
    </source>
</evidence>
<proteinExistence type="inferred from homology"/>